<gene>
    <name evidence="2" type="primary">TIM8_1</name>
    <name evidence="2" type="ORF">N0V87_000577</name>
</gene>
<organism evidence="2 3">
    <name type="scientific">Didymella glomerata</name>
    <dbReference type="NCBI Taxonomy" id="749621"/>
    <lineage>
        <taxon>Eukaryota</taxon>
        <taxon>Fungi</taxon>
        <taxon>Dikarya</taxon>
        <taxon>Ascomycota</taxon>
        <taxon>Pezizomycotina</taxon>
        <taxon>Dothideomycetes</taxon>
        <taxon>Pleosporomycetidae</taxon>
        <taxon>Pleosporales</taxon>
        <taxon>Pleosporineae</taxon>
        <taxon>Didymellaceae</taxon>
        <taxon>Didymella</taxon>
    </lineage>
</organism>
<dbReference type="EMBL" id="JAPEUV010000003">
    <property type="protein sequence ID" value="KAJ4343353.1"/>
    <property type="molecule type" value="Genomic_DNA"/>
</dbReference>
<sequence length="375" mass="42264">MRTLLITSALLAQLVVSKVLPVEPPLNFTSPDSFELSAAARRNLVARQNTPPPEDDPEWEDPYDKMWNDALCRGERLLHAMTLGELDAAWTLGWPYLQSPWDGDLQNELEKWGWLDTDENHENADYFCNFEEEMGNLFKGLSIDGRSAQMGGPNHCFYIEHKNGRAVKKNKDGSLPVEADQKYDADGKEYRVTGAYSRVGINREDGIVYFLHRRSPEKGAEILWELPEYTKPDPAALPKLRSSSDLAFGLWNRVPAPNGQKIEKFMSVNIVNEDAEEIIRRALEKVDVDGVQGWPGTDFDITSDGGRALLGSPNGLGAAYFLLQHYRQLGSAKLINKVKVVTCEDDGGDPCLVFYVGTVLTDPKKRRSWFWQSLR</sequence>
<keyword evidence="3" id="KW-1185">Reference proteome</keyword>
<feature type="signal peptide" evidence="1">
    <location>
        <begin position="1"/>
        <end position="17"/>
    </location>
</feature>
<reference evidence="2" key="1">
    <citation type="submission" date="2022-10" db="EMBL/GenBank/DDBJ databases">
        <title>Tapping the CABI collections for fungal endophytes: first genome assemblies for Collariella, Neodidymelliopsis, Ascochyta clinopodiicola, Didymella pomorum, Didymosphaeria variabile, Neocosmospora piperis and Neocucurbitaria cava.</title>
        <authorList>
            <person name="Hill R."/>
        </authorList>
    </citation>
    <scope>NUCLEOTIDE SEQUENCE</scope>
    <source>
        <strain evidence="2">IMI 360193</strain>
    </source>
</reference>
<keyword evidence="1" id="KW-0732">Signal</keyword>
<dbReference type="Proteomes" id="UP001140562">
    <property type="component" value="Unassembled WGS sequence"/>
</dbReference>
<dbReference type="OrthoDB" id="5337308at2759"/>
<proteinExistence type="predicted"/>
<protein>
    <submittedName>
        <fullName evidence="2">Mitochondrial import inner membrane translocase subunit tim8</fullName>
    </submittedName>
</protein>
<dbReference type="AlphaFoldDB" id="A0A9W9C5F8"/>
<evidence type="ECO:0000313" key="3">
    <source>
        <dbReference type="Proteomes" id="UP001140562"/>
    </source>
</evidence>
<feature type="chain" id="PRO_5040883203" evidence="1">
    <location>
        <begin position="18"/>
        <end position="375"/>
    </location>
</feature>
<evidence type="ECO:0000313" key="2">
    <source>
        <dbReference type="EMBL" id="KAJ4343353.1"/>
    </source>
</evidence>
<comment type="caution">
    <text evidence="2">The sequence shown here is derived from an EMBL/GenBank/DDBJ whole genome shotgun (WGS) entry which is preliminary data.</text>
</comment>
<accession>A0A9W9C5F8</accession>
<name>A0A9W9C5F8_9PLEO</name>
<evidence type="ECO:0000256" key="1">
    <source>
        <dbReference type="SAM" id="SignalP"/>
    </source>
</evidence>